<dbReference type="InterPro" id="IPR019787">
    <property type="entry name" value="Znf_PHD-finger"/>
</dbReference>
<feature type="domain" description="Myb-like" evidence="7">
    <location>
        <begin position="274"/>
        <end position="330"/>
    </location>
</feature>
<keyword evidence="2 4" id="KW-0863">Zinc-finger</keyword>
<dbReference type="AlphaFoldDB" id="A0A834TM65"/>
<dbReference type="PROSITE" id="PS50016">
    <property type="entry name" value="ZF_PHD_2"/>
    <property type="match status" value="1"/>
</dbReference>
<feature type="compositionally biased region" description="Basic residues" evidence="5">
    <location>
        <begin position="177"/>
        <end position="193"/>
    </location>
</feature>
<evidence type="ECO:0000256" key="4">
    <source>
        <dbReference type="PROSITE-ProRule" id="PRU00146"/>
    </source>
</evidence>
<gene>
    <name evidence="8" type="ORF">G2W53_022544</name>
</gene>
<name>A0A834TM65_9FABA</name>
<dbReference type="InterPro" id="IPR001005">
    <property type="entry name" value="SANT/Myb"/>
</dbReference>
<dbReference type="CDD" id="cd11660">
    <property type="entry name" value="SANT_TRF"/>
    <property type="match status" value="1"/>
</dbReference>
<evidence type="ECO:0000313" key="8">
    <source>
        <dbReference type="EMBL" id="KAF7824400.1"/>
    </source>
</evidence>
<reference evidence="8" key="1">
    <citation type="submission" date="2020-09" db="EMBL/GenBank/DDBJ databases">
        <title>Genome-Enabled Discovery of Anthraquinone Biosynthesis in Senna tora.</title>
        <authorList>
            <person name="Kang S.-H."/>
            <person name="Pandey R.P."/>
            <person name="Lee C.-M."/>
            <person name="Sim J.-S."/>
            <person name="Jeong J.-T."/>
            <person name="Choi B.-S."/>
            <person name="Jung M."/>
            <person name="Ginzburg D."/>
            <person name="Zhao K."/>
            <person name="Won S.Y."/>
            <person name="Oh T.-J."/>
            <person name="Yu Y."/>
            <person name="Kim N.-H."/>
            <person name="Lee O.R."/>
            <person name="Lee T.-H."/>
            <person name="Bashyal P."/>
            <person name="Kim T.-S."/>
            <person name="Lee W.-H."/>
            <person name="Kawkins C."/>
            <person name="Kim C.-K."/>
            <person name="Kim J.S."/>
            <person name="Ahn B.O."/>
            <person name="Rhee S.Y."/>
            <person name="Sohng J.K."/>
        </authorList>
    </citation>
    <scope>NUCLEOTIDE SEQUENCE</scope>
    <source>
        <tissue evidence="8">Leaf</tissue>
    </source>
</reference>
<keyword evidence="3" id="KW-0862">Zinc</keyword>
<evidence type="ECO:0000313" key="9">
    <source>
        <dbReference type="Proteomes" id="UP000634136"/>
    </source>
</evidence>
<accession>A0A834TM65</accession>
<keyword evidence="9" id="KW-1185">Reference proteome</keyword>
<dbReference type="EMBL" id="JAAIUW010000007">
    <property type="protein sequence ID" value="KAF7824400.1"/>
    <property type="molecule type" value="Genomic_DNA"/>
</dbReference>
<dbReference type="InterPro" id="IPR001965">
    <property type="entry name" value="Znf_PHD"/>
</dbReference>
<proteinExistence type="predicted"/>
<protein>
    <submittedName>
        <fullName evidence="8">Protein CHROMATIN REMODELING 4 isoform X1</fullName>
    </submittedName>
</protein>
<dbReference type="SMART" id="SM00249">
    <property type="entry name" value="PHD"/>
    <property type="match status" value="1"/>
</dbReference>
<comment type="caution">
    <text evidence="8">The sequence shown here is derived from an EMBL/GenBank/DDBJ whole genome shotgun (WGS) entry which is preliminary data.</text>
</comment>
<dbReference type="SUPFAM" id="SSF57903">
    <property type="entry name" value="FYVE/PHD zinc finger"/>
    <property type="match status" value="1"/>
</dbReference>
<dbReference type="Gene3D" id="1.10.246.220">
    <property type="match status" value="1"/>
</dbReference>
<evidence type="ECO:0000256" key="2">
    <source>
        <dbReference type="ARBA" id="ARBA00022771"/>
    </source>
</evidence>
<dbReference type="Gene3D" id="3.30.40.10">
    <property type="entry name" value="Zinc/RING finger domain, C3HC4 (zinc finger)"/>
    <property type="match status" value="1"/>
</dbReference>
<evidence type="ECO:0000256" key="1">
    <source>
        <dbReference type="ARBA" id="ARBA00022723"/>
    </source>
</evidence>
<dbReference type="Proteomes" id="UP000634136">
    <property type="component" value="Unassembled WGS sequence"/>
</dbReference>
<dbReference type="InterPro" id="IPR011011">
    <property type="entry name" value="Znf_FYVE_PHD"/>
</dbReference>
<dbReference type="InterPro" id="IPR009057">
    <property type="entry name" value="Homeodomain-like_sf"/>
</dbReference>
<sequence length="337" mass="37685">MESFCCNENGGQCVSKTKRKYTAHDDEQKSFSNEDLYLTSFEELKTRAIGSDGHFYECVRCDDVGNLLCCNTCACTYHLHCLSPPLECVPEEDWRCPNCYYIDNVSKDVMTSYFNCSLCSNIKKILISSDDKEEMSKSCSPNQPNLSNGFHGGPLFSAVDIDVSNLSILRAKHASKQKGKGIMKNTPRNKKGTRSSLKVNVQMRSSDLQVVKYGENVRSDALANKGIGAQRSTLMTSSCEDITIPSILLSKKNGADSSGHASSKSYGKNIDTLPTSVEKVTWSEIELDALWVGVRRYGQENWDTILADSSLRVLKYKTPQDMRMKWKEELHKILSSV</sequence>
<keyword evidence="1" id="KW-0479">Metal-binding</keyword>
<dbReference type="SUPFAM" id="SSF46689">
    <property type="entry name" value="Homeodomain-like"/>
    <property type="match status" value="1"/>
</dbReference>
<evidence type="ECO:0000256" key="5">
    <source>
        <dbReference type="SAM" id="MobiDB-lite"/>
    </source>
</evidence>
<evidence type="ECO:0000259" key="6">
    <source>
        <dbReference type="PROSITE" id="PS50016"/>
    </source>
</evidence>
<dbReference type="PROSITE" id="PS50090">
    <property type="entry name" value="MYB_LIKE"/>
    <property type="match status" value="1"/>
</dbReference>
<organism evidence="8 9">
    <name type="scientific">Senna tora</name>
    <dbReference type="NCBI Taxonomy" id="362788"/>
    <lineage>
        <taxon>Eukaryota</taxon>
        <taxon>Viridiplantae</taxon>
        <taxon>Streptophyta</taxon>
        <taxon>Embryophyta</taxon>
        <taxon>Tracheophyta</taxon>
        <taxon>Spermatophyta</taxon>
        <taxon>Magnoliopsida</taxon>
        <taxon>eudicotyledons</taxon>
        <taxon>Gunneridae</taxon>
        <taxon>Pentapetalae</taxon>
        <taxon>rosids</taxon>
        <taxon>fabids</taxon>
        <taxon>Fabales</taxon>
        <taxon>Fabaceae</taxon>
        <taxon>Caesalpinioideae</taxon>
        <taxon>Cassia clade</taxon>
        <taxon>Senna</taxon>
    </lineage>
</organism>
<evidence type="ECO:0000256" key="3">
    <source>
        <dbReference type="ARBA" id="ARBA00022833"/>
    </source>
</evidence>
<dbReference type="GO" id="GO:0008270">
    <property type="term" value="F:zinc ion binding"/>
    <property type="evidence" value="ECO:0007669"/>
    <property type="project" value="UniProtKB-KW"/>
</dbReference>
<dbReference type="InterPro" id="IPR013083">
    <property type="entry name" value="Znf_RING/FYVE/PHD"/>
</dbReference>
<evidence type="ECO:0000259" key="7">
    <source>
        <dbReference type="PROSITE" id="PS50090"/>
    </source>
</evidence>
<feature type="domain" description="PHD-type" evidence="6">
    <location>
        <begin position="55"/>
        <end position="102"/>
    </location>
</feature>
<dbReference type="OrthoDB" id="1436401at2759"/>
<feature type="region of interest" description="Disordered" evidence="5">
    <location>
        <begin position="177"/>
        <end position="196"/>
    </location>
</feature>
<dbReference type="CDD" id="cd15532">
    <property type="entry name" value="PHD2_CHD_II"/>
    <property type="match status" value="1"/>
</dbReference>